<evidence type="ECO:0000313" key="6">
    <source>
        <dbReference type="EMBL" id="KAA6448762.1"/>
    </source>
</evidence>
<feature type="DNA-binding region" description="OmpR/PhoB-type" evidence="4">
    <location>
        <begin position="1"/>
        <end position="33"/>
    </location>
</feature>
<evidence type="ECO:0000259" key="5">
    <source>
        <dbReference type="PROSITE" id="PS51755"/>
    </source>
</evidence>
<dbReference type="Pfam" id="PF00486">
    <property type="entry name" value="Trans_reg_C"/>
    <property type="match status" value="1"/>
</dbReference>
<reference evidence="6 7" key="1">
    <citation type="submission" date="2018-08" db="EMBL/GenBank/DDBJ databases">
        <title>Bacillus phenotypic plasticity.</title>
        <authorList>
            <person name="Hurtado E."/>
        </authorList>
    </citation>
    <scope>NUCLEOTIDE SEQUENCE [LARGE SCALE GENOMIC DNA]</scope>
    <source>
        <strain evidence="6 7">427</strain>
    </source>
</reference>
<accession>A0A5M8RS82</accession>
<dbReference type="SUPFAM" id="SSF46894">
    <property type="entry name" value="C-terminal effector domain of the bipartite response regulators"/>
    <property type="match status" value="1"/>
</dbReference>
<keyword evidence="1" id="KW-0805">Transcription regulation</keyword>
<dbReference type="Proteomes" id="UP000324326">
    <property type="component" value="Unassembled WGS sequence"/>
</dbReference>
<evidence type="ECO:0000256" key="4">
    <source>
        <dbReference type="PROSITE-ProRule" id="PRU01091"/>
    </source>
</evidence>
<evidence type="ECO:0000256" key="2">
    <source>
        <dbReference type="ARBA" id="ARBA00023125"/>
    </source>
</evidence>
<comment type="caution">
    <text evidence="6">The sequence shown here is derived from an EMBL/GenBank/DDBJ whole genome shotgun (WGS) entry which is preliminary data.</text>
</comment>
<dbReference type="GO" id="GO:0006355">
    <property type="term" value="P:regulation of DNA-templated transcription"/>
    <property type="evidence" value="ECO:0007669"/>
    <property type="project" value="InterPro"/>
</dbReference>
<evidence type="ECO:0000256" key="1">
    <source>
        <dbReference type="ARBA" id="ARBA00023015"/>
    </source>
</evidence>
<name>A0A5M8RS82_9BACI</name>
<keyword evidence="3" id="KW-0804">Transcription</keyword>
<dbReference type="InterPro" id="IPR016032">
    <property type="entry name" value="Sig_transdc_resp-reg_C-effctor"/>
</dbReference>
<dbReference type="Gene3D" id="1.10.10.10">
    <property type="entry name" value="Winged helix-like DNA-binding domain superfamily/Winged helix DNA-binding domain"/>
    <property type="match status" value="1"/>
</dbReference>
<dbReference type="EMBL" id="QSND01000004">
    <property type="protein sequence ID" value="KAA6448762.1"/>
    <property type="molecule type" value="Genomic_DNA"/>
</dbReference>
<dbReference type="PROSITE" id="PS51755">
    <property type="entry name" value="OMPR_PHOB"/>
    <property type="match status" value="1"/>
</dbReference>
<dbReference type="STRING" id="1925020.BTA30_18915"/>
<gene>
    <name evidence="6" type="ORF">DX927_19630</name>
</gene>
<dbReference type="GO" id="GO:0003677">
    <property type="term" value="F:DNA binding"/>
    <property type="evidence" value="ECO:0007669"/>
    <property type="project" value="UniProtKB-UniRule"/>
</dbReference>
<keyword evidence="2 4" id="KW-0238">DNA-binding</keyword>
<dbReference type="InterPro" id="IPR001867">
    <property type="entry name" value="OmpR/PhoB-type_DNA-bd"/>
</dbReference>
<evidence type="ECO:0000313" key="7">
    <source>
        <dbReference type="Proteomes" id="UP000324326"/>
    </source>
</evidence>
<sequence>MVHIRHLRKKLENNPNQPEILETVRGIGYRIKQ</sequence>
<protein>
    <submittedName>
        <fullName evidence="6">Winged helix family transcriptional regulator</fullName>
    </submittedName>
</protein>
<feature type="domain" description="OmpR/PhoB-type" evidence="5">
    <location>
        <begin position="1"/>
        <end position="33"/>
    </location>
</feature>
<dbReference type="GO" id="GO:0000160">
    <property type="term" value="P:phosphorelay signal transduction system"/>
    <property type="evidence" value="ECO:0007669"/>
    <property type="project" value="InterPro"/>
</dbReference>
<dbReference type="InterPro" id="IPR036388">
    <property type="entry name" value="WH-like_DNA-bd_sf"/>
</dbReference>
<proteinExistence type="predicted"/>
<evidence type="ECO:0000256" key="3">
    <source>
        <dbReference type="ARBA" id="ARBA00023163"/>
    </source>
</evidence>
<dbReference type="AlphaFoldDB" id="A0A5M8RS82"/>
<organism evidence="6 7">
    <name type="scientific">Bacillus swezeyi</name>
    <dbReference type="NCBI Taxonomy" id="1925020"/>
    <lineage>
        <taxon>Bacteria</taxon>
        <taxon>Bacillati</taxon>
        <taxon>Bacillota</taxon>
        <taxon>Bacilli</taxon>
        <taxon>Bacillales</taxon>
        <taxon>Bacillaceae</taxon>
        <taxon>Bacillus</taxon>
    </lineage>
</organism>